<dbReference type="GO" id="GO:0005737">
    <property type="term" value="C:cytoplasm"/>
    <property type="evidence" value="ECO:0007669"/>
    <property type="project" value="UniProtKB-ARBA"/>
</dbReference>
<dbReference type="Gene3D" id="3.40.50.300">
    <property type="entry name" value="P-loop containing nucleotide triphosphate hydrolases"/>
    <property type="match status" value="1"/>
</dbReference>
<evidence type="ECO:0000256" key="2">
    <source>
        <dbReference type="ARBA" id="ARBA00022448"/>
    </source>
</evidence>
<dbReference type="EMBL" id="GG678232">
    <property type="protein sequence ID" value="EER09529.1"/>
    <property type="molecule type" value="Genomic_DNA"/>
</dbReference>
<dbReference type="GO" id="GO:0016020">
    <property type="term" value="C:membrane"/>
    <property type="evidence" value="ECO:0007669"/>
    <property type="project" value="UniProtKB-SubCell"/>
</dbReference>
<dbReference type="Pfam" id="PF00005">
    <property type="entry name" value="ABC_tran"/>
    <property type="match status" value="1"/>
</dbReference>
<feature type="domain" description="ABC transporter" evidence="8">
    <location>
        <begin position="3"/>
        <end position="243"/>
    </location>
</feature>
<keyword evidence="7" id="KW-0472">Membrane</keyword>
<dbReference type="OMA" id="PREVFCL"/>
<dbReference type="PANTHER" id="PTHR24221">
    <property type="entry name" value="ATP-BINDING CASSETTE SUB-FAMILY B"/>
    <property type="match status" value="1"/>
</dbReference>
<dbReference type="PANTHER" id="PTHR24221:SF503">
    <property type="entry name" value="MITOCHONDRIAL POTASSIUM CHANNEL ATP-BINDING SUBUNIT"/>
    <property type="match status" value="1"/>
</dbReference>
<dbReference type="SMART" id="SM00382">
    <property type="entry name" value="AAA"/>
    <property type="match status" value="1"/>
</dbReference>
<organism evidence="10">
    <name type="scientific">Perkinsus marinus (strain ATCC 50983 / TXsc)</name>
    <dbReference type="NCBI Taxonomy" id="423536"/>
    <lineage>
        <taxon>Eukaryota</taxon>
        <taxon>Sar</taxon>
        <taxon>Alveolata</taxon>
        <taxon>Perkinsozoa</taxon>
        <taxon>Perkinsea</taxon>
        <taxon>Perkinsida</taxon>
        <taxon>Perkinsidae</taxon>
        <taxon>Perkinsus</taxon>
    </lineage>
</organism>
<dbReference type="GeneID" id="9052425"/>
<evidence type="ECO:0000313" key="9">
    <source>
        <dbReference type="EMBL" id="EER09529.1"/>
    </source>
</evidence>
<dbReference type="RefSeq" id="XP_002777713.1">
    <property type="nucleotide sequence ID" value="XM_002777667.1"/>
</dbReference>
<comment type="subcellular location">
    <subcellularLocation>
        <location evidence="1">Membrane</location>
        <topology evidence="1">Multi-pass membrane protein</topology>
    </subcellularLocation>
</comment>
<keyword evidence="10" id="KW-1185">Reference proteome</keyword>
<evidence type="ECO:0000256" key="6">
    <source>
        <dbReference type="ARBA" id="ARBA00022989"/>
    </source>
</evidence>
<dbReference type="Proteomes" id="UP000007800">
    <property type="component" value="Unassembled WGS sequence"/>
</dbReference>
<dbReference type="InterPro" id="IPR039421">
    <property type="entry name" value="Type_1_exporter"/>
</dbReference>
<dbReference type="OrthoDB" id="6500128at2759"/>
<dbReference type="InterPro" id="IPR003593">
    <property type="entry name" value="AAA+_ATPase"/>
</dbReference>
<keyword evidence="5" id="KW-0067">ATP-binding</keyword>
<dbReference type="InterPro" id="IPR027417">
    <property type="entry name" value="P-loop_NTPase"/>
</dbReference>
<keyword evidence="3" id="KW-0812">Transmembrane</keyword>
<dbReference type="InterPro" id="IPR017871">
    <property type="entry name" value="ABC_transporter-like_CS"/>
</dbReference>
<dbReference type="InterPro" id="IPR003439">
    <property type="entry name" value="ABC_transporter-like_ATP-bd"/>
</dbReference>
<sequence>SRILTDQALRSILSGLSFEIEAGKTVALVGPSGGGKSTVFALLQRFYDPTGGEILVEPAQARLEDMNVGWWRSQIGFVAQEPVLFDLSLEENVRYGSPPVGRPEMLSICGRAGMNDFAGNKVAWDAGLGPRGGLLSGGQKQRVAIARALMRHPRLLMLDEATSALDSASEAVVQKAIDELTTTRQASTDGTVVKPTTLIIAHRLSTITNADLILVIAGGRLVEQGTHTELLTKEGVYYDLYQKGSL</sequence>
<protein>
    <submittedName>
        <fullName evidence="9">Multidrug resistance protein, putative</fullName>
    </submittedName>
</protein>
<proteinExistence type="predicted"/>
<dbReference type="PROSITE" id="PS00211">
    <property type="entry name" value="ABC_TRANSPORTER_1"/>
    <property type="match status" value="1"/>
</dbReference>
<evidence type="ECO:0000259" key="8">
    <source>
        <dbReference type="PROSITE" id="PS50893"/>
    </source>
</evidence>
<keyword evidence="6" id="KW-1133">Transmembrane helix</keyword>
<evidence type="ECO:0000313" key="10">
    <source>
        <dbReference type="Proteomes" id="UP000007800"/>
    </source>
</evidence>
<evidence type="ECO:0000256" key="5">
    <source>
        <dbReference type="ARBA" id="ARBA00022840"/>
    </source>
</evidence>
<dbReference type="FunFam" id="3.40.50.300:FF:000604">
    <property type="entry name" value="ABC transporter B family member 28"/>
    <property type="match status" value="1"/>
</dbReference>
<dbReference type="GO" id="GO:0016887">
    <property type="term" value="F:ATP hydrolysis activity"/>
    <property type="evidence" value="ECO:0007669"/>
    <property type="project" value="InterPro"/>
</dbReference>
<dbReference type="AlphaFoldDB" id="C5L1C2"/>
<dbReference type="GO" id="GO:0042626">
    <property type="term" value="F:ATPase-coupled transmembrane transporter activity"/>
    <property type="evidence" value="ECO:0007669"/>
    <property type="project" value="TreeGrafter"/>
</dbReference>
<evidence type="ECO:0000256" key="7">
    <source>
        <dbReference type="ARBA" id="ARBA00023136"/>
    </source>
</evidence>
<evidence type="ECO:0000256" key="4">
    <source>
        <dbReference type="ARBA" id="ARBA00022741"/>
    </source>
</evidence>
<feature type="non-terminal residue" evidence="9">
    <location>
        <position position="1"/>
    </location>
</feature>
<dbReference type="PROSITE" id="PS50893">
    <property type="entry name" value="ABC_TRANSPORTER_2"/>
    <property type="match status" value="1"/>
</dbReference>
<evidence type="ECO:0000256" key="3">
    <source>
        <dbReference type="ARBA" id="ARBA00022692"/>
    </source>
</evidence>
<accession>C5L1C2</accession>
<keyword evidence="2" id="KW-0813">Transport</keyword>
<name>C5L1C2_PERM5</name>
<dbReference type="SUPFAM" id="SSF52540">
    <property type="entry name" value="P-loop containing nucleoside triphosphate hydrolases"/>
    <property type="match status" value="1"/>
</dbReference>
<gene>
    <name evidence="9" type="ORF">Pmar_PMAR016461</name>
</gene>
<evidence type="ECO:0000256" key="1">
    <source>
        <dbReference type="ARBA" id="ARBA00004141"/>
    </source>
</evidence>
<dbReference type="InParanoid" id="C5L1C2"/>
<keyword evidence="4" id="KW-0547">Nucleotide-binding</keyword>
<reference evidence="9 10" key="1">
    <citation type="submission" date="2008-07" db="EMBL/GenBank/DDBJ databases">
        <authorList>
            <person name="El-Sayed N."/>
            <person name="Caler E."/>
            <person name="Inman J."/>
            <person name="Amedeo P."/>
            <person name="Hass B."/>
            <person name="Wortman J."/>
        </authorList>
    </citation>
    <scope>NUCLEOTIDE SEQUENCE [LARGE SCALE GENOMIC DNA]</scope>
    <source>
        <strain evidence="10">ATCC 50983 / TXsc</strain>
    </source>
</reference>
<dbReference type="GO" id="GO:0005524">
    <property type="term" value="F:ATP binding"/>
    <property type="evidence" value="ECO:0007669"/>
    <property type="project" value="UniProtKB-KW"/>
</dbReference>